<accession>A0A8S1IS84</accession>
<evidence type="ECO:0000313" key="2">
    <source>
        <dbReference type="Proteomes" id="UP000708148"/>
    </source>
</evidence>
<organism evidence="1 2">
    <name type="scientific">Ostreobium quekettii</name>
    <dbReference type="NCBI Taxonomy" id="121088"/>
    <lineage>
        <taxon>Eukaryota</taxon>
        <taxon>Viridiplantae</taxon>
        <taxon>Chlorophyta</taxon>
        <taxon>core chlorophytes</taxon>
        <taxon>Ulvophyceae</taxon>
        <taxon>TCBD clade</taxon>
        <taxon>Bryopsidales</taxon>
        <taxon>Ostreobineae</taxon>
        <taxon>Ostreobiaceae</taxon>
        <taxon>Ostreobium</taxon>
    </lineage>
</organism>
<proteinExistence type="predicted"/>
<dbReference type="Proteomes" id="UP000708148">
    <property type="component" value="Unassembled WGS sequence"/>
</dbReference>
<dbReference type="EMBL" id="CAJHUC010000468">
    <property type="protein sequence ID" value="CAD7696370.1"/>
    <property type="molecule type" value="Genomic_DNA"/>
</dbReference>
<evidence type="ECO:0000313" key="1">
    <source>
        <dbReference type="EMBL" id="CAD7696370.1"/>
    </source>
</evidence>
<sequence length="120" mass="13112">MSVVSIRMGGGCSYGVDVDEFGCACQKILATEEAERKGLIAPTVEPPGWVIGKGGTRRRGRLFDGQGLGVMDARLTRSAGSGEQEQSFCDSFALEITRKCSKLALCVRQRPEQVILWIMW</sequence>
<keyword evidence="2" id="KW-1185">Reference proteome</keyword>
<protein>
    <submittedName>
        <fullName evidence="1">Uncharacterized protein</fullName>
    </submittedName>
</protein>
<gene>
    <name evidence="1" type="ORF">OSTQU699_LOCUS1731</name>
</gene>
<reference evidence="1" key="1">
    <citation type="submission" date="2020-12" db="EMBL/GenBank/DDBJ databases">
        <authorList>
            <person name="Iha C."/>
        </authorList>
    </citation>
    <scope>NUCLEOTIDE SEQUENCE</scope>
</reference>
<comment type="caution">
    <text evidence="1">The sequence shown here is derived from an EMBL/GenBank/DDBJ whole genome shotgun (WGS) entry which is preliminary data.</text>
</comment>
<name>A0A8S1IS84_9CHLO</name>
<dbReference type="AlphaFoldDB" id="A0A8S1IS84"/>